<dbReference type="GO" id="GO:0001181">
    <property type="term" value="F:RNA polymerase I general transcription initiation factor activity"/>
    <property type="evidence" value="ECO:0007669"/>
    <property type="project" value="InterPro"/>
</dbReference>
<dbReference type="InterPro" id="IPR007224">
    <property type="entry name" value="TIF_Rrn11"/>
</dbReference>
<protein>
    <submittedName>
        <fullName evidence="2">LADA_0B09824g1_1</fullName>
    </submittedName>
</protein>
<reference evidence="3" key="1">
    <citation type="submission" date="2016-03" db="EMBL/GenBank/DDBJ databases">
        <authorList>
            <person name="Devillers H."/>
        </authorList>
    </citation>
    <scope>NUCLEOTIDE SEQUENCE [LARGE SCALE GENOMIC DNA]</scope>
</reference>
<dbReference type="GO" id="GO:0070860">
    <property type="term" value="C:RNA polymerase I core factor complex"/>
    <property type="evidence" value="ECO:0007669"/>
    <property type="project" value="EnsemblFungi"/>
</dbReference>
<organism evidence="2 3">
    <name type="scientific">Lachancea dasiensis</name>
    <dbReference type="NCBI Taxonomy" id="1072105"/>
    <lineage>
        <taxon>Eukaryota</taxon>
        <taxon>Fungi</taxon>
        <taxon>Dikarya</taxon>
        <taxon>Ascomycota</taxon>
        <taxon>Saccharomycotina</taxon>
        <taxon>Saccharomycetes</taxon>
        <taxon>Saccharomycetales</taxon>
        <taxon>Saccharomycetaceae</taxon>
        <taxon>Lachancea</taxon>
    </lineage>
</organism>
<dbReference type="InterPro" id="IPR053029">
    <property type="entry name" value="RNA_pol_I-specific_init_factor"/>
</dbReference>
<keyword evidence="3" id="KW-1185">Reference proteome</keyword>
<accession>A0A1G4IV52</accession>
<dbReference type="PANTHER" id="PTHR28244">
    <property type="entry name" value="RNA POLYMERASE I-SPECIFIC TRANSCRIPTION INITIATION FACTOR RRN11"/>
    <property type="match status" value="1"/>
</dbReference>
<evidence type="ECO:0000313" key="2">
    <source>
        <dbReference type="EMBL" id="SCU80842.1"/>
    </source>
</evidence>
<proteinExistence type="predicted"/>
<name>A0A1G4IV52_9SACH</name>
<dbReference type="PANTHER" id="PTHR28244:SF1">
    <property type="entry name" value="RNA POLYMERASE I-SPECIFIC TRANSCRIPTION INITIATION FACTOR RRN11"/>
    <property type="match status" value="1"/>
</dbReference>
<dbReference type="OrthoDB" id="2159786at2759"/>
<dbReference type="STRING" id="1266660.A0A1G4IV52"/>
<dbReference type="GO" id="GO:0017025">
    <property type="term" value="F:TBP-class protein binding"/>
    <property type="evidence" value="ECO:0007669"/>
    <property type="project" value="EnsemblFungi"/>
</dbReference>
<dbReference type="Pfam" id="PF04090">
    <property type="entry name" value="Rrn11"/>
    <property type="match status" value="1"/>
</dbReference>
<feature type="compositionally biased region" description="Low complexity" evidence="1">
    <location>
        <begin position="88"/>
        <end position="97"/>
    </location>
</feature>
<dbReference type="GO" id="GO:0001164">
    <property type="term" value="F:RNA polymerase I core promoter sequence-specific DNA binding"/>
    <property type="evidence" value="ECO:0007669"/>
    <property type="project" value="EnsemblFungi"/>
</dbReference>
<sequence length="502" mass="57403">MFELPATQNSRRIRTIRKLRYQYINALNREYRKVRPNFSPSAALPTPENSAAEEVSDVDGTSASTASIRRKRRRKRLLTILGLAGDSDSELSDSALSEDLHDVEDDSEAHKHHHRYHYDTEKEFYSRHEKPQDTFEVWNTDRSRASPMNCHSMSYTDCKRIERVANRRVLAKNTHLAQPTKLSYFAMRNGLDVDAGPSTAFRDIHIHHLSELLHLNVMDGNWERAYKCFTILIRLPGIDVRSMWGIGVRILRALSPRDESLGTSEEFLSWLSGVYTFKSNFNQSMNFSLDPVFRSGSKTHAAKFVITSLWEALFALIAHDDSDYTKHSKTMDHQLLQLIERISEMVLVPPYIEDPEVWYINSICHLIRADTLSERFVSTDSVSLTGLEKDIARNQVTQHLTHAQSCIKTCNSKDNGFYFPYRSIQEQLALFEKRLYIGQTGTGLPVDYGPGGAETLIRSPFSLDTQGIEAVETSSLENEDEEDFFGRTERVHFGFDSDSSNS</sequence>
<dbReference type="Proteomes" id="UP000190274">
    <property type="component" value="Chromosome B"/>
</dbReference>
<dbReference type="GO" id="GO:0042790">
    <property type="term" value="P:nucleolar large rRNA transcription by RNA polymerase I"/>
    <property type="evidence" value="ECO:0007669"/>
    <property type="project" value="EnsemblFungi"/>
</dbReference>
<evidence type="ECO:0000313" key="3">
    <source>
        <dbReference type="Proteomes" id="UP000190274"/>
    </source>
</evidence>
<feature type="region of interest" description="Disordered" evidence="1">
    <location>
        <begin position="88"/>
        <end position="113"/>
    </location>
</feature>
<feature type="region of interest" description="Disordered" evidence="1">
    <location>
        <begin position="37"/>
        <end position="69"/>
    </location>
</feature>
<dbReference type="EMBL" id="LT598456">
    <property type="protein sequence ID" value="SCU80842.1"/>
    <property type="molecule type" value="Genomic_DNA"/>
</dbReference>
<gene>
    <name evidence="2" type="ORF">LADA_0B09824G</name>
</gene>
<dbReference type="AlphaFoldDB" id="A0A1G4IV52"/>
<evidence type="ECO:0000256" key="1">
    <source>
        <dbReference type="SAM" id="MobiDB-lite"/>
    </source>
</evidence>